<evidence type="ECO:0000313" key="2">
    <source>
        <dbReference type="EMBL" id="MBE1876951.1"/>
    </source>
</evidence>
<feature type="region of interest" description="Disordered" evidence="1">
    <location>
        <begin position="303"/>
        <end position="326"/>
    </location>
</feature>
<organism evidence="2 3">
    <name type="scientific">Myceligenerans pegani</name>
    <dbReference type="NCBI Taxonomy" id="2776917"/>
    <lineage>
        <taxon>Bacteria</taxon>
        <taxon>Bacillati</taxon>
        <taxon>Actinomycetota</taxon>
        <taxon>Actinomycetes</taxon>
        <taxon>Micrococcales</taxon>
        <taxon>Promicromonosporaceae</taxon>
        <taxon>Myceligenerans</taxon>
    </lineage>
</organism>
<accession>A0ABR9N145</accession>
<keyword evidence="3" id="KW-1185">Reference proteome</keyword>
<reference evidence="2 3" key="1">
    <citation type="submission" date="2020-10" db="EMBL/GenBank/DDBJ databases">
        <title>Myceligenerans pegani sp. nov., an endophytic actinomycete isolated from Peganum harmala L. in Xinjiang, China.</title>
        <authorList>
            <person name="Xin L."/>
        </authorList>
    </citation>
    <scope>NUCLEOTIDE SEQUENCE [LARGE SCALE GENOMIC DNA]</scope>
    <source>
        <strain evidence="2 3">TRM65318</strain>
    </source>
</reference>
<comment type="caution">
    <text evidence="2">The sequence shown here is derived from an EMBL/GenBank/DDBJ whole genome shotgun (WGS) entry which is preliminary data.</text>
</comment>
<protein>
    <submittedName>
        <fullName evidence="2">DUF2797 domain-containing protein</fullName>
    </submittedName>
</protein>
<dbReference type="InterPro" id="IPR021246">
    <property type="entry name" value="DUF2797"/>
</dbReference>
<dbReference type="Proteomes" id="UP000625527">
    <property type="component" value="Unassembled WGS sequence"/>
</dbReference>
<evidence type="ECO:0000313" key="3">
    <source>
        <dbReference type="Proteomes" id="UP000625527"/>
    </source>
</evidence>
<dbReference type="EMBL" id="JADAQT010000094">
    <property type="protein sequence ID" value="MBE1876951.1"/>
    <property type="molecule type" value="Genomic_DNA"/>
</dbReference>
<dbReference type="Pfam" id="PF10977">
    <property type="entry name" value="DUF2797"/>
    <property type="match status" value="1"/>
</dbReference>
<gene>
    <name evidence="2" type="ORF">IHE71_14750</name>
</gene>
<sequence>MTWRRPADGPPRRFHPWWEVLTNFSNATWRLTGLVWTDDLATGADAALEWNGIDGRRRAGSVTVGAALALGAGPERSCVGVWRAGRRIACPASTSIDPAATSGQCRDCAAMARSRSIATDTALDDPRDFTVYLAHHGATIKVGITAAERGRARLLEQGALSMLTLSTGTLLPARRCEALLTTALGLPQRVTTSRKRQARHLPDTPAARSEELRELASRVRALDWPPGQHFTDEDPADLTPCYGLPDDGVRPSHALTRVSPGTMVAGTVRCRIGRDLYLTDGDRLILVDTGLLQGWTFTRAPEPSATTADLERLGAPPPESHQDALF</sequence>
<name>A0ABR9N145_9MICO</name>
<evidence type="ECO:0000256" key="1">
    <source>
        <dbReference type="SAM" id="MobiDB-lite"/>
    </source>
</evidence>
<dbReference type="RefSeq" id="WP_192863507.1">
    <property type="nucleotide sequence ID" value="NZ_JADAQT010000094.1"/>
</dbReference>
<proteinExistence type="predicted"/>